<evidence type="ECO:0000256" key="3">
    <source>
        <dbReference type="SAM" id="MobiDB-lite"/>
    </source>
</evidence>
<name>A0A3E2GX07_SCYLI</name>
<dbReference type="Proteomes" id="UP000258309">
    <property type="component" value="Unassembled WGS sequence"/>
</dbReference>
<dbReference type="PROSITE" id="PS50048">
    <property type="entry name" value="ZN2_CY6_FUNGAL_2"/>
    <property type="match status" value="1"/>
</dbReference>
<dbReference type="InterPro" id="IPR001138">
    <property type="entry name" value="Zn2Cys6_DnaBD"/>
</dbReference>
<evidence type="ECO:0000259" key="4">
    <source>
        <dbReference type="PROSITE" id="PS50048"/>
    </source>
</evidence>
<dbReference type="InterPro" id="IPR036864">
    <property type="entry name" value="Zn2-C6_fun-type_DNA-bd_sf"/>
</dbReference>
<dbReference type="CDD" id="cd12148">
    <property type="entry name" value="fungal_TF_MHR"/>
    <property type="match status" value="1"/>
</dbReference>
<dbReference type="STRING" id="5539.A0A3E2GX07"/>
<dbReference type="PROSITE" id="PS00463">
    <property type="entry name" value="ZN2_CY6_FUNGAL_1"/>
    <property type="match status" value="1"/>
</dbReference>
<feature type="non-terminal residue" evidence="5">
    <location>
        <position position="685"/>
    </location>
</feature>
<dbReference type="Gene3D" id="4.10.240.10">
    <property type="entry name" value="Zn(2)-C6 fungal-type DNA-binding domain"/>
    <property type="match status" value="1"/>
</dbReference>
<feature type="region of interest" description="Disordered" evidence="3">
    <location>
        <begin position="1"/>
        <end position="23"/>
    </location>
</feature>
<keyword evidence="2" id="KW-0539">Nucleus</keyword>
<dbReference type="SMART" id="SM00066">
    <property type="entry name" value="GAL4"/>
    <property type="match status" value="1"/>
</dbReference>
<dbReference type="AlphaFoldDB" id="A0A3E2GX07"/>
<dbReference type="EMBL" id="NCSJ02000317">
    <property type="protein sequence ID" value="RFU25649.1"/>
    <property type="molecule type" value="Genomic_DNA"/>
</dbReference>
<proteinExistence type="predicted"/>
<protein>
    <recommendedName>
        <fullName evidence="4">Zn(2)-C6 fungal-type domain-containing protein</fullName>
    </recommendedName>
</protein>
<feature type="non-terminal residue" evidence="5">
    <location>
        <position position="1"/>
    </location>
</feature>
<dbReference type="GO" id="GO:0008270">
    <property type="term" value="F:zinc ion binding"/>
    <property type="evidence" value="ECO:0007669"/>
    <property type="project" value="InterPro"/>
</dbReference>
<evidence type="ECO:0000313" key="6">
    <source>
        <dbReference type="Proteomes" id="UP000258309"/>
    </source>
</evidence>
<dbReference type="SUPFAM" id="SSF57701">
    <property type="entry name" value="Zn2/Cys6 DNA-binding domain"/>
    <property type="match status" value="1"/>
</dbReference>
<sequence>MNPEPSSSGSSGPQQLNQRKERGAIAAQACDNCRARKHKCDEQRPKCGLCKRMNLECNYREPQPTKKDKTLVEILERLKSLETKVDRLPVFQPFTSTDFSPSGQPQQPSSQISFNLNNPENQNTYPASSLQSTQTHSLGSGGNHLPYRHASASLKILTWPAMQQLLLQALPSSASELKMLEQEGLVFLNRVHKGTSIPHLPLDEHIQDRPFAGMQSQATRTTGGPRITFPALSRDTMNHLATAYFDTFNLMYPFMDRQTFLSDTLSKVSVEGFDGDNDSVIALLVFALGELAIEGTQGKPINEHNGRPSGVRGGTTTKPPGLAFFNEARKRIGFTLTECDLENVQIYSLASIYLEACCRHLEFWRMNVAASAACQILLTSSPVDWYTPRGDIIKRAFWHCAIMETSLHLEIDLPLTGITDLEDRVGIPSFNTPFCESDLRGNQASHFEAHYASQIALRRLGANLSSKISGFSTLNTSGLVGEDNNGPTLGSLKFFTSQLSQWRGMLPRELQWPEDDPTSYPYSEQNDQGFDFQLDPNLPGQPEQPQRSMFSADLDAEPLHYPYVYDIQVALLRTRYYFAKYMAHLPFVYKALHYPEETTQEDAEGVADCLRSCIKWPLLLSPASRHKRRNPMLSDIRARLCGPKFEVDVDSTTSLMVDWIRDLKGIDPVAEWCWKILQGVYKTDL</sequence>
<dbReference type="GO" id="GO:0000981">
    <property type="term" value="F:DNA-binding transcription factor activity, RNA polymerase II-specific"/>
    <property type="evidence" value="ECO:0007669"/>
    <property type="project" value="InterPro"/>
</dbReference>
<feature type="compositionally biased region" description="Polar residues" evidence="3">
    <location>
        <begin position="112"/>
        <end position="138"/>
    </location>
</feature>
<reference evidence="5 6" key="1">
    <citation type="submission" date="2018-05" db="EMBL/GenBank/DDBJ databases">
        <title>Draft genome sequence of Scytalidium lignicola DSM 105466, a ubiquitous saprotrophic fungus.</title>
        <authorList>
            <person name="Buettner E."/>
            <person name="Gebauer A.M."/>
            <person name="Hofrichter M."/>
            <person name="Liers C."/>
            <person name="Kellner H."/>
        </authorList>
    </citation>
    <scope>NUCLEOTIDE SEQUENCE [LARGE SCALE GENOMIC DNA]</scope>
    <source>
        <strain evidence="5 6">DSM 105466</strain>
    </source>
</reference>
<dbReference type="PANTHER" id="PTHR47785:SF6">
    <property type="entry name" value="ZN(II)2CYS6 TRANSCRIPTION FACTOR (EUROFUNG)"/>
    <property type="match status" value="1"/>
</dbReference>
<dbReference type="Pfam" id="PF00172">
    <property type="entry name" value="Zn_clus"/>
    <property type="match status" value="1"/>
</dbReference>
<evidence type="ECO:0000256" key="2">
    <source>
        <dbReference type="ARBA" id="ARBA00023242"/>
    </source>
</evidence>
<accession>A0A3E2GX07</accession>
<dbReference type="Pfam" id="PF04082">
    <property type="entry name" value="Fungal_trans"/>
    <property type="match status" value="1"/>
</dbReference>
<dbReference type="CDD" id="cd00067">
    <property type="entry name" value="GAL4"/>
    <property type="match status" value="1"/>
</dbReference>
<evidence type="ECO:0000313" key="5">
    <source>
        <dbReference type="EMBL" id="RFU25649.1"/>
    </source>
</evidence>
<organism evidence="5 6">
    <name type="scientific">Scytalidium lignicola</name>
    <name type="common">Hyphomycete</name>
    <dbReference type="NCBI Taxonomy" id="5539"/>
    <lineage>
        <taxon>Eukaryota</taxon>
        <taxon>Fungi</taxon>
        <taxon>Dikarya</taxon>
        <taxon>Ascomycota</taxon>
        <taxon>Pezizomycotina</taxon>
        <taxon>Leotiomycetes</taxon>
        <taxon>Leotiomycetes incertae sedis</taxon>
        <taxon>Scytalidium</taxon>
    </lineage>
</organism>
<dbReference type="GO" id="GO:0006351">
    <property type="term" value="P:DNA-templated transcription"/>
    <property type="evidence" value="ECO:0007669"/>
    <property type="project" value="InterPro"/>
</dbReference>
<dbReference type="GO" id="GO:0003677">
    <property type="term" value="F:DNA binding"/>
    <property type="evidence" value="ECO:0007669"/>
    <property type="project" value="InterPro"/>
</dbReference>
<dbReference type="InterPro" id="IPR007219">
    <property type="entry name" value="XnlR_reg_dom"/>
</dbReference>
<dbReference type="OMA" id="CHYREPQ"/>
<dbReference type="OrthoDB" id="6133115at2759"/>
<gene>
    <name evidence="5" type="ORF">B7463_g10677</name>
</gene>
<dbReference type="InterPro" id="IPR053181">
    <property type="entry name" value="EcdB-like_regulator"/>
</dbReference>
<keyword evidence="6" id="KW-1185">Reference proteome</keyword>
<feature type="compositionally biased region" description="Low complexity" evidence="3">
    <location>
        <begin position="1"/>
        <end position="15"/>
    </location>
</feature>
<keyword evidence="1" id="KW-0479">Metal-binding</keyword>
<comment type="caution">
    <text evidence="5">The sequence shown here is derived from an EMBL/GenBank/DDBJ whole genome shotgun (WGS) entry which is preliminary data.</text>
</comment>
<feature type="domain" description="Zn(2)-C6 fungal-type" evidence="4">
    <location>
        <begin position="29"/>
        <end position="59"/>
    </location>
</feature>
<dbReference type="PANTHER" id="PTHR47785">
    <property type="entry name" value="ZN(II)2CYS6 TRANSCRIPTION FACTOR (EUROFUNG)-RELATED-RELATED"/>
    <property type="match status" value="1"/>
</dbReference>
<feature type="compositionally biased region" description="Low complexity" evidence="3">
    <location>
        <begin position="100"/>
        <end position="111"/>
    </location>
</feature>
<evidence type="ECO:0000256" key="1">
    <source>
        <dbReference type="ARBA" id="ARBA00022723"/>
    </source>
</evidence>
<feature type="region of interest" description="Disordered" evidence="3">
    <location>
        <begin position="95"/>
        <end position="144"/>
    </location>
</feature>